<keyword evidence="3" id="KW-1185">Reference proteome</keyword>
<dbReference type="Proteomes" id="UP001224325">
    <property type="component" value="Chromosome"/>
</dbReference>
<protein>
    <submittedName>
        <fullName evidence="2">Uncharacterized protein</fullName>
    </submittedName>
</protein>
<sequence>MKIKLINFLMIMSCTLLCSQQSNQEIGKQRERQASNPELLKFLEVELKQPEISNKNISILGGGSIGYSNADKLGKSDFDKNYNPGLDFFMEDNPYEADNILENAIDEHRVQKQNKFYYKYGLTFTIFISAILITYFIVSNKK</sequence>
<dbReference type="AlphaFoldDB" id="A0AAU7EJU7"/>
<dbReference type="RefSeq" id="WP_308991619.1">
    <property type="nucleotide sequence ID" value="NZ_CP155618.1"/>
</dbReference>
<evidence type="ECO:0000313" key="2">
    <source>
        <dbReference type="EMBL" id="XBL15620.1"/>
    </source>
</evidence>
<gene>
    <name evidence="2" type="ORF">QLS71_006275</name>
</gene>
<keyword evidence="1" id="KW-1133">Transmembrane helix</keyword>
<dbReference type="KEGG" id="mlil:QLS71_006275"/>
<proteinExistence type="predicted"/>
<evidence type="ECO:0000313" key="3">
    <source>
        <dbReference type="Proteomes" id="UP001224325"/>
    </source>
</evidence>
<keyword evidence="1" id="KW-0472">Membrane</keyword>
<organism evidence="2 3">
    <name type="scientific">Mariniflexile litorale</name>
    <dbReference type="NCBI Taxonomy" id="3045158"/>
    <lineage>
        <taxon>Bacteria</taxon>
        <taxon>Pseudomonadati</taxon>
        <taxon>Bacteroidota</taxon>
        <taxon>Flavobacteriia</taxon>
        <taxon>Flavobacteriales</taxon>
        <taxon>Flavobacteriaceae</taxon>
        <taxon>Mariniflexile</taxon>
    </lineage>
</organism>
<feature type="transmembrane region" description="Helical" evidence="1">
    <location>
        <begin position="117"/>
        <end position="138"/>
    </location>
</feature>
<name>A0AAU7EJU7_9FLAO</name>
<evidence type="ECO:0000256" key="1">
    <source>
        <dbReference type="SAM" id="Phobius"/>
    </source>
</evidence>
<keyword evidence="1" id="KW-0812">Transmembrane</keyword>
<accession>A0AAU7EJU7</accession>
<reference evidence="2" key="1">
    <citation type="submission" date="2024-04" db="EMBL/GenBank/DDBJ databases">
        <title>Mariniflexile litorale, isolated from the shallow sediments of the Sea of Japan.</title>
        <authorList>
            <person name="Romanenko L."/>
            <person name="Isaeva M."/>
        </authorList>
    </citation>
    <scope>NUCLEOTIDE SEQUENCE [LARGE SCALE GENOMIC DNA]</scope>
    <source>
        <strain evidence="2">KMM 9835</strain>
    </source>
</reference>
<dbReference type="EMBL" id="CP155618">
    <property type="protein sequence ID" value="XBL15620.1"/>
    <property type="molecule type" value="Genomic_DNA"/>
</dbReference>